<dbReference type="Proteomes" id="UP001248536">
    <property type="component" value="Unassembled WGS sequence"/>
</dbReference>
<proteinExistence type="predicted"/>
<dbReference type="EMBL" id="JAMQCP010000001">
    <property type="protein sequence ID" value="MDS0253261.1"/>
    <property type="molecule type" value="Genomic_DNA"/>
</dbReference>
<evidence type="ECO:0000313" key="1">
    <source>
        <dbReference type="EMBL" id="MDS0253261.1"/>
    </source>
</evidence>
<sequence>MATRRNCRTTSVAVDRQQEAKAYIHLDEPDHDARVVVELEDERWTFAVENSEASLIKTTETDDVLDLPEIPEWVHSVLWDIGIPEVADE</sequence>
<protein>
    <submittedName>
        <fullName evidence="1">Uncharacterized protein</fullName>
    </submittedName>
</protein>
<gene>
    <name evidence="1" type="ORF">NC662_05940</name>
</gene>
<organism evidence="1 2">
    <name type="scientific">Haloarcula argentinensis</name>
    <dbReference type="NCBI Taxonomy" id="43776"/>
    <lineage>
        <taxon>Archaea</taxon>
        <taxon>Methanobacteriati</taxon>
        <taxon>Methanobacteriota</taxon>
        <taxon>Stenosarchaea group</taxon>
        <taxon>Halobacteria</taxon>
        <taxon>Halobacteriales</taxon>
        <taxon>Haloarculaceae</taxon>
        <taxon>Haloarcula</taxon>
    </lineage>
</organism>
<dbReference type="RefSeq" id="WP_005534563.1">
    <property type="nucleotide sequence ID" value="NZ_BAABDY010000003.1"/>
</dbReference>
<reference evidence="1 2" key="1">
    <citation type="submission" date="2022-06" db="EMBL/GenBank/DDBJ databases">
        <title>Haloarcula sp. a new haloarchaeum isolate from saline soil.</title>
        <authorList>
            <person name="Strakova D."/>
            <person name="Galisteo C."/>
            <person name="Sanchez-Porro C."/>
            <person name="Ventosa A."/>
        </authorList>
    </citation>
    <scope>NUCLEOTIDE SEQUENCE [LARGE SCALE GENOMIC DNA]</scope>
    <source>
        <strain evidence="1 2">JCM 15760</strain>
    </source>
</reference>
<evidence type="ECO:0000313" key="2">
    <source>
        <dbReference type="Proteomes" id="UP001248536"/>
    </source>
</evidence>
<accession>A0ABU2EYE2</accession>
<keyword evidence="2" id="KW-1185">Reference proteome</keyword>
<name>A0ABU2EYE2_HALAR</name>
<comment type="caution">
    <text evidence="1">The sequence shown here is derived from an EMBL/GenBank/DDBJ whole genome shotgun (WGS) entry which is preliminary data.</text>
</comment>